<reference evidence="3 4" key="1">
    <citation type="submission" date="2014-09" db="EMBL/GenBank/DDBJ databases">
        <title>Vibrio maritimus JCM 19240. (C210) whole genome shotgun sequence.</title>
        <authorList>
            <person name="Sawabe T."/>
            <person name="Meirelles P."/>
            <person name="Nakanishi M."/>
            <person name="Sayaka M."/>
            <person name="Hattori M."/>
            <person name="Ohkuma M."/>
        </authorList>
    </citation>
    <scope>NUCLEOTIDE SEQUENCE [LARGE SCALE GENOMIC DNA]</scope>
    <source>
        <strain evidence="3 4">JCM 19240</strain>
    </source>
</reference>
<feature type="chain" id="PRO_5001866017" evidence="2">
    <location>
        <begin position="21"/>
        <end position="393"/>
    </location>
</feature>
<evidence type="ECO:0000313" key="3">
    <source>
        <dbReference type="EMBL" id="GAL34912.1"/>
    </source>
</evidence>
<protein>
    <submittedName>
        <fullName evidence="3">ATPase</fullName>
    </submittedName>
</protein>
<dbReference type="Proteomes" id="UP000029224">
    <property type="component" value="Unassembled WGS sequence"/>
</dbReference>
<sequence length="393" mass="44850">MSTRKLIVVLLCVLGVASCASTPPVNDARANLSPKELELTRNKEFEQLTVTYTYWSKALEGAESLRIYAPENYREMMSSWKSAHDLFIEIRKDPNQIDSKHSVFSSETYAVGFRDRINTVEYNYRAIQGLKKQADELLAPAMTEMAYLQKIEAGRYFKHAMNTLSRDYQRLFEHLVVSEVDLATSYQERFLNHAKALEIRVIDAKYVKPLEQKLATLASARYNVLAPVSFGYVEQGIRELSEFVTQSPRAFVEIDEQVERIDFQFRRLESVVQEVTKLINVEKSQFEPFVLEAESRMHHISSAAKGNDYRDQSLSAQSNRIAHDVERLKAADNTRALKKENALLKQQIALLQQQRHDSGVSEEAQVAQDVAAQNRAEIEALKKLVGALQKQAE</sequence>
<keyword evidence="4" id="KW-1185">Reference proteome</keyword>
<organism evidence="3 4">
    <name type="scientific">Vibrio maritimus</name>
    <dbReference type="NCBI Taxonomy" id="990268"/>
    <lineage>
        <taxon>Bacteria</taxon>
        <taxon>Pseudomonadati</taxon>
        <taxon>Pseudomonadota</taxon>
        <taxon>Gammaproteobacteria</taxon>
        <taxon>Vibrionales</taxon>
        <taxon>Vibrionaceae</taxon>
        <taxon>Vibrio</taxon>
    </lineage>
</organism>
<gene>
    <name evidence="3" type="ORF">JCM19240_4462</name>
</gene>
<keyword evidence="2" id="KW-0732">Signal</keyword>
<reference evidence="3 4" key="2">
    <citation type="submission" date="2014-09" db="EMBL/GenBank/DDBJ databases">
        <authorList>
            <consortium name="NBRP consortium"/>
            <person name="Sawabe T."/>
            <person name="Meirelles P."/>
            <person name="Nakanishi M."/>
            <person name="Sayaka M."/>
            <person name="Hattori M."/>
            <person name="Ohkuma M."/>
        </authorList>
    </citation>
    <scope>NUCLEOTIDE SEQUENCE [LARGE SCALE GENOMIC DNA]</scope>
    <source>
        <strain evidence="3 4">JCM 19240</strain>
    </source>
</reference>
<dbReference type="OrthoDB" id="5901624at2"/>
<dbReference type="PROSITE" id="PS51257">
    <property type="entry name" value="PROKAR_LIPOPROTEIN"/>
    <property type="match status" value="1"/>
</dbReference>
<evidence type="ECO:0000256" key="2">
    <source>
        <dbReference type="SAM" id="SignalP"/>
    </source>
</evidence>
<dbReference type="EMBL" id="BBMT01000005">
    <property type="protein sequence ID" value="GAL34912.1"/>
    <property type="molecule type" value="Genomic_DNA"/>
</dbReference>
<feature type="signal peptide" evidence="2">
    <location>
        <begin position="1"/>
        <end position="20"/>
    </location>
</feature>
<feature type="coiled-coil region" evidence="1">
    <location>
        <begin position="334"/>
        <end position="391"/>
    </location>
</feature>
<name>A0A090TVC5_9VIBR</name>
<comment type="caution">
    <text evidence="3">The sequence shown here is derived from an EMBL/GenBank/DDBJ whole genome shotgun (WGS) entry which is preliminary data.</text>
</comment>
<accession>A0A090TVC5</accession>
<evidence type="ECO:0000313" key="4">
    <source>
        <dbReference type="Proteomes" id="UP000029224"/>
    </source>
</evidence>
<evidence type="ECO:0000256" key="1">
    <source>
        <dbReference type="SAM" id="Coils"/>
    </source>
</evidence>
<dbReference type="AlphaFoldDB" id="A0A090TVC5"/>
<keyword evidence="1" id="KW-0175">Coiled coil</keyword>
<proteinExistence type="predicted"/>